<protein>
    <recommendedName>
        <fullName evidence="3">Disease resistance protein</fullName>
    </recommendedName>
</protein>
<dbReference type="Proteomes" id="UP000585474">
    <property type="component" value="Unassembled WGS sequence"/>
</dbReference>
<evidence type="ECO:0000313" key="2">
    <source>
        <dbReference type="Proteomes" id="UP000585474"/>
    </source>
</evidence>
<dbReference type="SUPFAM" id="SSF52058">
    <property type="entry name" value="L domain-like"/>
    <property type="match status" value="1"/>
</dbReference>
<evidence type="ECO:0000313" key="1">
    <source>
        <dbReference type="EMBL" id="GFY94659.1"/>
    </source>
</evidence>
<sequence length="239" mass="27353">MNPISSVPESIKYLTMLKSLELESCERLQSLPELPNSLAMLNVAYCSSLQMVTNVPNLFTCLHLIMLNCNKLVGVQGIIMLKRVRNVYPEIIKHLALDLVELESMGNLDLKYHNEMTDEITNCPVQGRGCVDIVNSSKDLMWRYWPVCDNVSDYDQDWLWSIHWKSGYQAIIEGGDEIVVIVKATTQCKVKEVGVQIVWDEDEENGRQHNTNVDLSPYLDQPGKYFLTNYSPFSFRSAR</sequence>
<proteinExistence type="predicted"/>
<organism evidence="1 2">
    <name type="scientific">Actinidia rufa</name>
    <dbReference type="NCBI Taxonomy" id="165716"/>
    <lineage>
        <taxon>Eukaryota</taxon>
        <taxon>Viridiplantae</taxon>
        <taxon>Streptophyta</taxon>
        <taxon>Embryophyta</taxon>
        <taxon>Tracheophyta</taxon>
        <taxon>Spermatophyta</taxon>
        <taxon>Magnoliopsida</taxon>
        <taxon>eudicotyledons</taxon>
        <taxon>Gunneridae</taxon>
        <taxon>Pentapetalae</taxon>
        <taxon>asterids</taxon>
        <taxon>Ericales</taxon>
        <taxon>Actinidiaceae</taxon>
        <taxon>Actinidia</taxon>
    </lineage>
</organism>
<accession>A0A7J0F8Z3</accession>
<reference evidence="1 2" key="1">
    <citation type="submission" date="2019-07" db="EMBL/GenBank/DDBJ databases">
        <title>De Novo Assembly of kiwifruit Actinidia rufa.</title>
        <authorList>
            <person name="Sugita-Konishi S."/>
            <person name="Sato K."/>
            <person name="Mori E."/>
            <person name="Abe Y."/>
            <person name="Kisaki G."/>
            <person name="Hamano K."/>
            <person name="Suezawa K."/>
            <person name="Otani M."/>
            <person name="Fukuda T."/>
            <person name="Manabe T."/>
            <person name="Gomi K."/>
            <person name="Tabuchi M."/>
            <person name="Akimitsu K."/>
            <person name="Kataoka I."/>
        </authorList>
    </citation>
    <scope>NUCLEOTIDE SEQUENCE [LARGE SCALE GENOMIC DNA]</scope>
    <source>
        <strain evidence="2">cv. Fuchu</strain>
    </source>
</reference>
<evidence type="ECO:0008006" key="3">
    <source>
        <dbReference type="Google" id="ProtNLM"/>
    </source>
</evidence>
<dbReference type="OrthoDB" id="1901675at2759"/>
<dbReference type="EMBL" id="BJWL01000010">
    <property type="protein sequence ID" value="GFY94659.1"/>
    <property type="molecule type" value="Genomic_DNA"/>
</dbReference>
<name>A0A7J0F8Z3_9ERIC</name>
<dbReference type="InterPro" id="IPR032675">
    <property type="entry name" value="LRR_dom_sf"/>
</dbReference>
<comment type="caution">
    <text evidence="1">The sequence shown here is derived from an EMBL/GenBank/DDBJ whole genome shotgun (WGS) entry which is preliminary data.</text>
</comment>
<keyword evidence="2" id="KW-1185">Reference proteome</keyword>
<gene>
    <name evidence="1" type="ORF">Acr_10g0000440</name>
</gene>
<dbReference type="AlphaFoldDB" id="A0A7J0F8Z3"/>
<dbReference type="Gene3D" id="3.80.10.10">
    <property type="entry name" value="Ribonuclease Inhibitor"/>
    <property type="match status" value="1"/>
</dbReference>